<accession>A0A6J5WTQ7</accession>
<dbReference type="PANTHER" id="PTHR31917">
    <property type="entry name" value="AGENET DOMAIN-CONTAINING PROTEIN-RELATED"/>
    <property type="match status" value="1"/>
</dbReference>
<dbReference type="Proteomes" id="UP000507245">
    <property type="component" value="Unassembled WGS sequence"/>
</dbReference>
<keyword evidence="3" id="KW-1185">Reference proteome</keyword>
<dbReference type="PANTHER" id="PTHR31917:SF153">
    <property type="entry name" value="DUF724 DOMAIN-CONTAINING PROTEIN 3-RELATED"/>
    <property type="match status" value="1"/>
</dbReference>
<feature type="domain" description="Agenet" evidence="1">
    <location>
        <begin position="11"/>
        <end position="88"/>
    </location>
</feature>
<gene>
    <name evidence="2" type="ORF">ORAREDHAP_LOCUS20484</name>
</gene>
<evidence type="ECO:0000313" key="2">
    <source>
        <dbReference type="EMBL" id="CAB4303791.1"/>
    </source>
</evidence>
<dbReference type="Pfam" id="PF05641">
    <property type="entry name" value="Agenet"/>
    <property type="match status" value="1"/>
</dbReference>
<proteinExistence type="predicted"/>
<evidence type="ECO:0000259" key="1">
    <source>
        <dbReference type="SMART" id="SM00743"/>
    </source>
</evidence>
<dbReference type="CDD" id="cd20405">
    <property type="entry name" value="Tudor_Agenet_AtDUF_rpt1_3"/>
    <property type="match status" value="1"/>
</dbReference>
<dbReference type="AlphaFoldDB" id="A0A6J5WTQ7"/>
<dbReference type="InterPro" id="IPR008395">
    <property type="entry name" value="Agenet-like_dom"/>
</dbReference>
<dbReference type="SMART" id="SM00743">
    <property type="entry name" value="Agenet"/>
    <property type="match status" value="1"/>
</dbReference>
<dbReference type="OrthoDB" id="2020707at2759"/>
<protein>
    <recommendedName>
        <fullName evidence="1">Agenet domain-containing protein</fullName>
    </recommendedName>
</protein>
<dbReference type="InterPro" id="IPR014002">
    <property type="entry name" value="Agenet_dom_plant"/>
</dbReference>
<evidence type="ECO:0000313" key="3">
    <source>
        <dbReference type="Proteomes" id="UP000507245"/>
    </source>
</evidence>
<dbReference type="EMBL" id="CAEKKB010000003">
    <property type="protein sequence ID" value="CAB4303791.1"/>
    <property type="molecule type" value="Genomic_DNA"/>
</dbReference>
<organism evidence="2 3">
    <name type="scientific">Prunus armeniaca</name>
    <name type="common">Apricot</name>
    <name type="synonym">Armeniaca vulgaris</name>
    <dbReference type="NCBI Taxonomy" id="36596"/>
    <lineage>
        <taxon>Eukaryota</taxon>
        <taxon>Viridiplantae</taxon>
        <taxon>Streptophyta</taxon>
        <taxon>Embryophyta</taxon>
        <taxon>Tracheophyta</taxon>
        <taxon>Spermatophyta</taxon>
        <taxon>Magnoliopsida</taxon>
        <taxon>eudicotyledons</taxon>
        <taxon>Gunneridae</taxon>
        <taxon>Pentapetalae</taxon>
        <taxon>rosids</taxon>
        <taxon>fabids</taxon>
        <taxon>Rosales</taxon>
        <taxon>Rosaceae</taxon>
        <taxon>Amygdaloideae</taxon>
        <taxon>Amygdaleae</taxon>
        <taxon>Prunus</taxon>
    </lineage>
</organism>
<name>A0A6J5WTQ7_PRUAR</name>
<sequence length="119" mass="13582">MVKRRRRRSEAHLSKDSKVEVCSNEEGYRGAWFPAKILDPQPSDPSTKKKMKKALVQYETLGSDDDPNKPHIELVHARSIRPVPPLIDNPDQPFEPADVVDASYIDVWWVGVVMRCEVS</sequence>
<reference evidence="3" key="1">
    <citation type="journal article" date="2020" name="Genome Biol.">
        <title>Gamete binning: chromosome-level and haplotype-resolved genome assembly enabled by high-throughput single-cell sequencing of gamete genomes.</title>
        <authorList>
            <person name="Campoy J.A."/>
            <person name="Sun H."/>
            <person name="Goel M."/>
            <person name="Jiao W.-B."/>
            <person name="Folz-Donahue K."/>
            <person name="Wang N."/>
            <person name="Rubio M."/>
            <person name="Liu C."/>
            <person name="Kukat C."/>
            <person name="Ruiz D."/>
            <person name="Huettel B."/>
            <person name="Schneeberger K."/>
        </authorList>
    </citation>
    <scope>NUCLEOTIDE SEQUENCE [LARGE SCALE GENOMIC DNA]</scope>
    <source>
        <strain evidence="3">cv. Rojo Pasion</strain>
    </source>
</reference>